<gene>
    <name evidence="1" type="ORF">KL86DYS1_10429</name>
</gene>
<name>A0A212IX73_9BACT</name>
<accession>A0A212IX73</accession>
<dbReference type="AlphaFoldDB" id="A0A212IX73"/>
<sequence>MGQMKKFIYIGAYIELGNLADGDFEPYKKFQDYMNDNDRFDHFFEKFIFPYQGLEGYNILVPHSGDWGEHQDEDEEHIWNFGDFDEYKETELIISFKDEYTAIIGEITNVVGSENIHIRCGIIDYFDERA</sequence>
<proteinExistence type="predicted"/>
<evidence type="ECO:0000313" key="1">
    <source>
        <dbReference type="EMBL" id="SBV91779.1"/>
    </source>
</evidence>
<organism evidence="1">
    <name type="scientific">uncultured Dysgonomonas sp</name>
    <dbReference type="NCBI Taxonomy" id="206096"/>
    <lineage>
        <taxon>Bacteria</taxon>
        <taxon>Pseudomonadati</taxon>
        <taxon>Bacteroidota</taxon>
        <taxon>Bacteroidia</taxon>
        <taxon>Bacteroidales</taxon>
        <taxon>Dysgonomonadaceae</taxon>
        <taxon>Dysgonomonas</taxon>
        <taxon>environmental samples</taxon>
    </lineage>
</organism>
<dbReference type="RefSeq" id="WP_296938328.1">
    <property type="nucleotide sequence ID" value="NZ_LT599032.1"/>
</dbReference>
<protein>
    <submittedName>
        <fullName evidence="1">Uncharacterized protein</fullName>
    </submittedName>
</protein>
<dbReference type="EMBL" id="FLUM01000001">
    <property type="protein sequence ID" value="SBV91779.1"/>
    <property type="molecule type" value="Genomic_DNA"/>
</dbReference>
<reference evidence="1" key="1">
    <citation type="submission" date="2016-04" db="EMBL/GenBank/DDBJ databases">
        <authorList>
            <person name="Evans L.H."/>
            <person name="Alamgir A."/>
            <person name="Owens N."/>
            <person name="Weber N.D."/>
            <person name="Virtaneva K."/>
            <person name="Barbian K."/>
            <person name="Babar A."/>
            <person name="Rosenke K."/>
        </authorList>
    </citation>
    <scope>NUCLEOTIDE SEQUENCE</scope>
    <source>
        <strain evidence="1">86-1</strain>
    </source>
</reference>